<dbReference type="InterPro" id="IPR029057">
    <property type="entry name" value="PRTase-like"/>
</dbReference>
<dbReference type="EMBL" id="JAYDYW010000008">
    <property type="protein sequence ID" value="MEE1674497.1"/>
    <property type="molecule type" value="Genomic_DNA"/>
</dbReference>
<evidence type="ECO:0000256" key="1">
    <source>
        <dbReference type="ARBA" id="ARBA00008007"/>
    </source>
</evidence>
<evidence type="ECO:0000313" key="2">
    <source>
        <dbReference type="EMBL" id="MEE1674497.1"/>
    </source>
</evidence>
<comment type="similarity">
    <text evidence="1">Belongs to the ComF/GntX family.</text>
</comment>
<name>A0ABU7G510_9ALTE</name>
<dbReference type="Proteomes" id="UP001310248">
    <property type="component" value="Unassembled WGS sequence"/>
</dbReference>
<dbReference type="InterPro" id="IPR000836">
    <property type="entry name" value="PRTase_dom"/>
</dbReference>
<accession>A0ABU7G510</accession>
<dbReference type="InterPro" id="IPR051910">
    <property type="entry name" value="ComF/GntX_DNA_util-trans"/>
</dbReference>
<comment type="caution">
    <text evidence="2">The sequence shown here is derived from an EMBL/GenBank/DDBJ whole genome shotgun (WGS) entry which is preliminary data.</text>
</comment>
<dbReference type="Gene3D" id="3.40.50.2020">
    <property type="match status" value="1"/>
</dbReference>
<reference evidence="3" key="1">
    <citation type="submission" date="2023-07" db="EMBL/GenBank/DDBJ databases">
        <title>Draft genome sequence of Agarivorans aestuarii strain ZMCS4, a CAZymes producing bacteria isolated from the marine brown algae Clodostephus spongiosus.</title>
        <authorList>
            <person name="Lorente B."/>
            <person name="Cabral C."/>
            <person name="Frias J."/>
            <person name="Faria J."/>
            <person name="Toubarro D."/>
        </authorList>
    </citation>
    <scope>NUCLEOTIDE SEQUENCE [LARGE SCALE GENOMIC DNA]</scope>
    <source>
        <strain evidence="3">ZMCS4</strain>
    </source>
</reference>
<sequence>MLTRFHAALNSRLVLSEHCDFCFQSKALDQACCDSCSNLLLTPSQHRCETCYLPLAEPGICGECQGNIPYYDKVVCLGDYQWPIEPVIKAYKYAKQQHLAKPLSQLIWRHIQQTQATLPEVFCPVPLHWFKQWQRGFNQSEALCKQLAKHAAKPMHKPFTRKHYGSSQAGLNRRQRQRALAASFNYQDTLSYKHWVIVDDVVTTGSTANVLAKQLKDAGAERVDIWAIARTPKPSQRR</sequence>
<dbReference type="RefSeq" id="WP_329775602.1">
    <property type="nucleotide sequence ID" value="NZ_JAYDYW010000008.1"/>
</dbReference>
<organism evidence="2 3">
    <name type="scientific">Agarivorans aestuarii</name>
    <dbReference type="NCBI Taxonomy" id="1563703"/>
    <lineage>
        <taxon>Bacteria</taxon>
        <taxon>Pseudomonadati</taxon>
        <taxon>Pseudomonadota</taxon>
        <taxon>Gammaproteobacteria</taxon>
        <taxon>Alteromonadales</taxon>
        <taxon>Alteromonadaceae</taxon>
        <taxon>Agarivorans</taxon>
    </lineage>
</organism>
<reference evidence="2 3" key="2">
    <citation type="submission" date="2023-12" db="EMBL/GenBank/DDBJ databases">
        <authorList>
            <consortium name="Cladostephus spongiosus"/>
            <person name="Lorente B."/>
            <person name="Cabral C."/>
            <person name="Frias J."/>
            <person name="Faria J."/>
            <person name="Toubarro D."/>
        </authorList>
    </citation>
    <scope>NUCLEOTIDE SEQUENCE [LARGE SCALE GENOMIC DNA]</scope>
    <source>
        <strain evidence="2 3">ZMCS4</strain>
    </source>
</reference>
<dbReference type="CDD" id="cd06223">
    <property type="entry name" value="PRTases_typeI"/>
    <property type="match status" value="1"/>
</dbReference>
<dbReference type="PANTHER" id="PTHR47505:SF1">
    <property type="entry name" value="DNA UTILIZATION PROTEIN YHGH"/>
    <property type="match status" value="1"/>
</dbReference>
<proteinExistence type="inferred from homology"/>
<keyword evidence="3" id="KW-1185">Reference proteome</keyword>
<gene>
    <name evidence="2" type="ORF">SNR37_003940</name>
</gene>
<dbReference type="SUPFAM" id="SSF53271">
    <property type="entry name" value="PRTase-like"/>
    <property type="match status" value="1"/>
</dbReference>
<evidence type="ECO:0000313" key="3">
    <source>
        <dbReference type="Proteomes" id="UP001310248"/>
    </source>
</evidence>
<protein>
    <submittedName>
        <fullName evidence="2">ComF family protein</fullName>
    </submittedName>
</protein>
<dbReference type="PANTHER" id="PTHR47505">
    <property type="entry name" value="DNA UTILIZATION PROTEIN YHGH"/>
    <property type="match status" value="1"/>
</dbReference>